<keyword evidence="7" id="KW-0560">Oxidoreductase</keyword>
<evidence type="ECO:0000256" key="8">
    <source>
        <dbReference type="ARBA" id="ARBA00023004"/>
    </source>
</evidence>
<dbReference type="InterPro" id="IPR037348">
    <property type="entry name" value="TMADH/DMDH_FMN-bd"/>
</dbReference>
<keyword evidence="9" id="KW-0411">Iron-sulfur</keyword>
<dbReference type="GO" id="GO:0051536">
    <property type="term" value="F:iron-sulfur cluster binding"/>
    <property type="evidence" value="ECO:0007669"/>
    <property type="project" value="UniProtKB-KW"/>
</dbReference>
<evidence type="ECO:0000256" key="1">
    <source>
        <dbReference type="ARBA" id="ARBA00001917"/>
    </source>
</evidence>
<evidence type="ECO:0000256" key="9">
    <source>
        <dbReference type="ARBA" id="ARBA00023014"/>
    </source>
</evidence>
<protein>
    <recommendedName>
        <fullName evidence="13">NADH:flavin oxidoreductase/NADH oxidase N-terminal domain-containing protein</fullName>
    </recommendedName>
</protein>
<dbReference type="InterPro" id="IPR001155">
    <property type="entry name" value="OxRdtase_FMN_N"/>
</dbReference>
<proteinExistence type="inferred from homology"/>
<evidence type="ECO:0008006" key="13">
    <source>
        <dbReference type="Google" id="ProtNLM"/>
    </source>
</evidence>
<dbReference type="SUPFAM" id="SSF51395">
    <property type="entry name" value="FMN-linked oxidoreductases"/>
    <property type="match status" value="1"/>
</dbReference>
<dbReference type="Pfam" id="PF00724">
    <property type="entry name" value="Oxidored_FMN"/>
    <property type="match status" value="1"/>
</dbReference>
<keyword evidence="8" id="KW-0408">Iron</keyword>
<dbReference type="PANTHER" id="PTHR42917:SF2">
    <property type="entry name" value="2,4-DIENOYL-COA REDUCTASE [(2E)-ENOYL-COA-PRODUCING]"/>
    <property type="match status" value="1"/>
</dbReference>
<dbReference type="InterPro" id="IPR051793">
    <property type="entry name" value="NADH:flavin_oxidoreductase"/>
</dbReference>
<comment type="similarity">
    <text evidence="3">In the N-terminal section; belongs to the NADH:flavin oxidoreductase/NADH oxidase family.</text>
</comment>
<dbReference type="GO" id="GO:0010181">
    <property type="term" value="F:FMN binding"/>
    <property type="evidence" value="ECO:0007669"/>
    <property type="project" value="InterPro"/>
</dbReference>
<evidence type="ECO:0000256" key="3">
    <source>
        <dbReference type="ARBA" id="ARBA00011048"/>
    </source>
</evidence>
<dbReference type="EMBL" id="UINC01020286">
    <property type="protein sequence ID" value="SVA85326.1"/>
    <property type="molecule type" value="Genomic_DNA"/>
</dbReference>
<evidence type="ECO:0000256" key="4">
    <source>
        <dbReference type="ARBA" id="ARBA00022630"/>
    </source>
</evidence>
<feature type="domain" description="NADH:flavin oxidoreductase/NADH oxidase N-terminal" evidence="10">
    <location>
        <begin position="10"/>
        <end position="339"/>
    </location>
</feature>
<dbReference type="GO" id="GO:0016491">
    <property type="term" value="F:oxidoreductase activity"/>
    <property type="evidence" value="ECO:0007669"/>
    <property type="project" value="UniProtKB-KW"/>
</dbReference>
<evidence type="ECO:0000256" key="5">
    <source>
        <dbReference type="ARBA" id="ARBA00022643"/>
    </source>
</evidence>
<dbReference type="Gene3D" id="3.50.50.60">
    <property type="entry name" value="FAD/NAD(P)-binding domain"/>
    <property type="match status" value="1"/>
</dbReference>
<feature type="domain" description="FAD/NAD(P)-binding" evidence="11">
    <location>
        <begin position="389"/>
        <end position="661"/>
    </location>
</feature>
<organism evidence="12">
    <name type="scientific">marine metagenome</name>
    <dbReference type="NCBI Taxonomy" id="408172"/>
    <lineage>
        <taxon>unclassified sequences</taxon>
        <taxon>metagenomes</taxon>
        <taxon>ecological metagenomes</taxon>
    </lineage>
</organism>
<dbReference type="Gene3D" id="3.40.50.720">
    <property type="entry name" value="NAD(P)-binding Rossmann-like Domain"/>
    <property type="match status" value="1"/>
</dbReference>
<reference evidence="12" key="1">
    <citation type="submission" date="2018-05" db="EMBL/GenBank/DDBJ databases">
        <authorList>
            <person name="Lanie J.A."/>
            <person name="Ng W.-L."/>
            <person name="Kazmierczak K.M."/>
            <person name="Andrzejewski T.M."/>
            <person name="Davidsen T.M."/>
            <person name="Wayne K.J."/>
            <person name="Tettelin H."/>
            <person name="Glass J.I."/>
            <person name="Rusch D."/>
            <person name="Podicherti R."/>
            <person name="Tsui H.-C.T."/>
            <person name="Winkler M.E."/>
        </authorList>
    </citation>
    <scope>NUCLEOTIDE SEQUENCE</scope>
</reference>
<dbReference type="InterPro" id="IPR023753">
    <property type="entry name" value="FAD/NAD-binding_dom"/>
</dbReference>
<sequence length="690" mass="76152">MTRDSRFDVLFEPVQIGPVTAKNRFYQVPHCCGMGFNWPQSHAKMREMKAEGGWAVVCTEECMIHPSSDYSPEPQARLWDDHDVKCLGLMVDAVHRHGALAGVQLAHNGVGAQNLFTRMTPIGPSDQSSVIGNPGQTRGMSKRDIQEFRRWHRNAALRAKRADADIIYVYAGHDSTLLMHFLSRRRNFRSDEYGGCLENRVRLLREVLEETKDAVGDRCAVAIRLAVDELQGSEGISCEGEGREIVELLAELPDLWDVNLSDWENDSVSSRFGEEGWQERYVAFVKQITSKPVVGVGRFTSPDTMVSQIRRGVLDMIGAARPSIADPFLPEKIEQGRLDEIRECIGCNICISGQHTFTPMRCTQNPSVGEEWRRGWHPERIEPKGSDATVLVVGAGPAGLEAARALGQRGYAVTLAEAGGELGGRVTHESRLPGLSAWARARDWRVGRIQEMSNVDVFLDSRLSVEDILVYGFSDVVVATGAHWRADGVGVSNWQPIQGSDQSHVVTPEHIYSGAAIADRVLVFDDDNFYLGAVIAEKLVGDGHTVTLVTTASKVSSWTENTLEQHRIQARVLELGIEVVTAHTIAQIHADEVECACIFTNHLRTVTARSVVMVTSRQPDNQIYLALRENPDKLASAGIRSVCAVGDCNNPSTIATAIYEGHRVAREFDAAPVDPDMPFRREQIALASSV</sequence>
<evidence type="ECO:0000256" key="6">
    <source>
        <dbReference type="ARBA" id="ARBA00022723"/>
    </source>
</evidence>
<dbReference type="InterPro" id="IPR036188">
    <property type="entry name" value="FAD/NAD-bd_sf"/>
</dbReference>
<dbReference type="Pfam" id="PF07992">
    <property type="entry name" value="Pyr_redox_2"/>
    <property type="match status" value="1"/>
</dbReference>
<evidence type="ECO:0000313" key="12">
    <source>
        <dbReference type="EMBL" id="SVA85326.1"/>
    </source>
</evidence>
<keyword evidence="6" id="KW-0479">Metal-binding</keyword>
<evidence type="ECO:0000259" key="11">
    <source>
        <dbReference type="Pfam" id="PF07992"/>
    </source>
</evidence>
<dbReference type="InterPro" id="IPR013785">
    <property type="entry name" value="Aldolase_TIM"/>
</dbReference>
<dbReference type="PANTHER" id="PTHR42917">
    <property type="entry name" value="2,4-DIENOYL-COA REDUCTASE"/>
    <property type="match status" value="1"/>
</dbReference>
<dbReference type="SUPFAM" id="SSF51905">
    <property type="entry name" value="FAD/NAD(P)-binding domain"/>
    <property type="match status" value="1"/>
</dbReference>
<evidence type="ECO:0000259" key="10">
    <source>
        <dbReference type="Pfam" id="PF00724"/>
    </source>
</evidence>
<keyword evidence="4" id="KW-0285">Flavoprotein</keyword>
<comment type="cofactor">
    <cofactor evidence="1">
        <name>FMN</name>
        <dbReference type="ChEBI" id="CHEBI:58210"/>
    </cofactor>
</comment>
<name>A0A381Z7R0_9ZZZZ</name>
<dbReference type="AlphaFoldDB" id="A0A381Z7R0"/>
<evidence type="ECO:0000256" key="2">
    <source>
        <dbReference type="ARBA" id="ARBA00001966"/>
    </source>
</evidence>
<keyword evidence="5" id="KW-0288">FMN</keyword>
<evidence type="ECO:0000256" key="7">
    <source>
        <dbReference type="ARBA" id="ARBA00023002"/>
    </source>
</evidence>
<dbReference type="GO" id="GO:0046872">
    <property type="term" value="F:metal ion binding"/>
    <property type="evidence" value="ECO:0007669"/>
    <property type="project" value="UniProtKB-KW"/>
</dbReference>
<gene>
    <name evidence="12" type="ORF">METZ01_LOCUS138180</name>
</gene>
<comment type="cofactor">
    <cofactor evidence="2">
        <name>[4Fe-4S] cluster</name>
        <dbReference type="ChEBI" id="CHEBI:49883"/>
    </cofactor>
</comment>
<accession>A0A381Z7R0</accession>
<dbReference type="Gene3D" id="3.20.20.70">
    <property type="entry name" value="Aldolase class I"/>
    <property type="match status" value="1"/>
</dbReference>
<dbReference type="CDD" id="cd02929">
    <property type="entry name" value="TMADH_HD_FMN"/>
    <property type="match status" value="1"/>
</dbReference>